<proteinExistence type="predicted"/>
<keyword evidence="2" id="KW-1185">Reference proteome</keyword>
<dbReference type="Proteomes" id="UP001348369">
    <property type="component" value="Chromosome"/>
</dbReference>
<sequence length="87" mass="9448">MSHAGTIKQFVIEEFLPDITPQELADDHDLLSDGVIDSLGVLKLIAWVEDRFELPIGDTDLDPDNFRSVAAIDAFIAGARRPEVAGG</sequence>
<accession>A0ACD4ZVF6</accession>
<name>A0ACD4ZVF6_9ACTN</name>
<protein>
    <submittedName>
        <fullName evidence="1">Acyl carrier protein</fullName>
    </submittedName>
</protein>
<reference evidence="1" key="1">
    <citation type="submission" date="2022-10" db="EMBL/GenBank/DDBJ databases">
        <title>The complete genomes of actinobacterial strains from the NBC collection.</title>
        <authorList>
            <person name="Joergensen T.S."/>
            <person name="Alvarez Arevalo M."/>
            <person name="Sterndorff E.B."/>
            <person name="Faurdal D."/>
            <person name="Vuksanovic O."/>
            <person name="Mourched A.-S."/>
            <person name="Charusanti P."/>
            <person name="Shaw S."/>
            <person name="Blin K."/>
            <person name="Weber T."/>
        </authorList>
    </citation>
    <scope>NUCLEOTIDE SEQUENCE</scope>
    <source>
        <strain evidence="1">NBC 01771</strain>
    </source>
</reference>
<organism evidence="1 2">
    <name type="scientific">Streptomyces scopuliridis</name>
    <dbReference type="NCBI Taxonomy" id="452529"/>
    <lineage>
        <taxon>Bacteria</taxon>
        <taxon>Bacillati</taxon>
        <taxon>Actinomycetota</taxon>
        <taxon>Actinomycetes</taxon>
        <taxon>Kitasatosporales</taxon>
        <taxon>Streptomycetaceae</taxon>
        <taxon>Streptomyces</taxon>
    </lineage>
</organism>
<gene>
    <name evidence="1" type="ORF">OG835_39580</name>
</gene>
<evidence type="ECO:0000313" key="1">
    <source>
        <dbReference type="EMBL" id="WSC02498.1"/>
    </source>
</evidence>
<evidence type="ECO:0000313" key="2">
    <source>
        <dbReference type="Proteomes" id="UP001348369"/>
    </source>
</evidence>
<dbReference type="EMBL" id="CP109109">
    <property type="protein sequence ID" value="WSC02498.1"/>
    <property type="molecule type" value="Genomic_DNA"/>
</dbReference>